<evidence type="ECO:0000313" key="2">
    <source>
        <dbReference type="EMBL" id="KAL1858879.1"/>
    </source>
</evidence>
<reference evidence="2 3" key="1">
    <citation type="journal article" date="2024" name="Commun. Biol.">
        <title>Comparative genomic analysis of thermophilic fungi reveals convergent evolutionary adaptations and gene losses.</title>
        <authorList>
            <person name="Steindorff A.S."/>
            <person name="Aguilar-Pontes M.V."/>
            <person name="Robinson A.J."/>
            <person name="Andreopoulos B."/>
            <person name="LaButti K."/>
            <person name="Kuo A."/>
            <person name="Mondo S."/>
            <person name="Riley R."/>
            <person name="Otillar R."/>
            <person name="Haridas S."/>
            <person name="Lipzen A."/>
            <person name="Grimwood J."/>
            <person name="Schmutz J."/>
            <person name="Clum A."/>
            <person name="Reid I.D."/>
            <person name="Moisan M.C."/>
            <person name="Butler G."/>
            <person name="Nguyen T.T.M."/>
            <person name="Dewar K."/>
            <person name="Conant G."/>
            <person name="Drula E."/>
            <person name="Henrissat B."/>
            <person name="Hansel C."/>
            <person name="Singer S."/>
            <person name="Hutchinson M.I."/>
            <person name="de Vries R.P."/>
            <person name="Natvig D.O."/>
            <person name="Powell A.J."/>
            <person name="Tsang A."/>
            <person name="Grigoriev I.V."/>
        </authorList>
    </citation>
    <scope>NUCLEOTIDE SEQUENCE [LARGE SCALE GENOMIC DNA]</scope>
    <source>
        <strain evidence="2 3">ATCC 24622</strain>
    </source>
</reference>
<sequence length="234" mass="23857">MKTAVFSAAAVSLLIGGAALASAVPAVAEKRGCTKRHGCNHDNLLRCFLRTPTLAAPFCSSAAGVVPTPSTVTVTEAPTISVTATSTALETITTSLTDTVSLPTTVTDLTTITSVTTFTFTVRARTTVTAGLHPPCEVLIQRGSRPQTSLACIANLAPPQPSIASACSCFSGSYQASLPPVTVTATLPEVTYTAATVLTTLPVTVEDVVTVTSYVTTTITSTVTVPPAICTLPA</sequence>
<gene>
    <name evidence="2" type="ORF">VTK73DRAFT_7749</name>
</gene>
<feature type="signal peptide" evidence="1">
    <location>
        <begin position="1"/>
        <end position="23"/>
    </location>
</feature>
<evidence type="ECO:0000256" key="1">
    <source>
        <dbReference type="SAM" id="SignalP"/>
    </source>
</evidence>
<dbReference type="EMBL" id="JAZHXJ010000508">
    <property type="protein sequence ID" value="KAL1858879.1"/>
    <property type="molecule type" value="Genomic_DNA"/>
</dbReference>
<proteinExistence type="predicted"/>
<protein>
    <submittedName>
        <fullName evidence="2">Uncharacterized protein</fullName>
    </submittedName>
</protein>
<accession>A0ABR3WCX0</accession>
<keyword evidence="3" id="KW-1185">Reference proteome</keyword>
<evidence type="ECO:0000313" key="3">
    <source>
        <dbReference type="Proteomes" id="UP001586593"/>
    </source>
</evidence>
<keyword evidence="1" id="KW-0732">Signal</keyword>
<feature type="chain" id="PRO_5047011771" evidence="1">
    <location>
        <begin position="24"/>
        <end position="234"/>
    </location>
</feature>
<comment type="caution">
    <text evidence="2">The sequence shown here is derived from an EMBL/GenBank/DDBJ whole genome shotgun (WGS) entry which is preliminary data.</text>
</comment>
<dbReference type="Proteomes" id="UP001586593">
    <property type="component" value="Unassembled WGS sequence"/>
</dbReference>
<organism evidence="2 3">
    <name type="scientific">Phialemonium thermophilum</name>
    <dbReference type="NCBI Taxonomy" id="223376"/>
    <lineage>
        <taxon>Eukaryota</taxon>
        <taxon>Fungi</taxon>
        <taxon>Dikarya</taxon>
        <taxon>Ascomycota</taxon>
        <taxon>Pezizomycotina</taxon>
        <taxon>Sordariomycetes</taxon>
        <taxon>Sordariomycetidae</taxon>
        <taxon>Cephalothecales</taxon>
        <taxon>Cephalothecaceae</taxon>
        <taxon>Phialemonium</taxon>
    </lineage>
</organism>
<name>A0ABR3WCX0_9PEZI</name>